<dbReference type="InterPro" id="IPR038883">
    <property type="entry name" value="AN11006-like"/>
</dbReference>
<dbReference type="Proteomes" id="UP000434172">
    <property type="component" value="Unassembled WGS sequence"/>
</dbReference>
<accession>A0A8H3WFU1</accession>
<protein>
    <recommendedName>
        <fullName evidence="4">F-box domain-containing protein</fullName>
    </recommendedName>
</protein>
<evidence type="ECO:0000313" key="3">
    <source>
        <dbReference type="Proteomes" id="UP000434172"/>
    </source>
</evidence>
<comment type="caution">
    <text evidence="2">The sequence shown here is derived from an EMBL/GenBank/DDBJ whole genome shotgun (WGS) entry which is preliminary data.</text>
</comment>
<reference evidence="2 3" key="1">
    <citation type="submission" date="2019-12" db="EMBL/GenBank/DDBJ databases">
        <title>A genome sequence resource for the geographically widespread anthracnose pathogen Colletotrichum asianum.</title>
        <authorList>
            <person name="Meng Y."/>
        </authorList>
    </citation>
    <scope>NUCLEOTIDE SEQUENCE [LARGE SCALE GENOMIC DNA]</scope>
    <source>
        <strain evidence="2 3">ICMP 18580</strain>
    </source>
</reference>
<keyword evidence="3" id="KW-1185">Reference proteome</keyword>
<evidence type="ECO:0000313" key="2">
    <source>
        <dbReference type="EMBL" id="KAF0323733.1"/>
    </source>
</evidence>
<dbReference type="PANTHER" id="PTHR42085:SF2">
    <property type="entry name" value="F-BOX DOMAIN-CONTAINING PROTEIN"/>
    <property type="match status" value="1"/>
</dbReference>
<gene>
    <name evidence="2" type="ORF">GQ607_008942</name>
</gene>
<name>A0A8H3WFU1_9PEZI</name>
<dbReference type="InterPro" id="IPR032675">
    <property type="entry name" value="LRR_dom_sf"/>
</dbReference>
<dbReference type="EMBL" id="WOWK01000049">
    <property type="protein sequence ID" value="KAF0323733.1"/>
    <property type="molecule type" value="Genomic_DNA"/>
</dbReference>
<organism evidence="2 3">
    <name type="scientific">Colletotrichum asianum</name>
    <dbReference type="NCBI Taxonomy" id="702518"/>
    <lineage>
        <taxon>Eukaryota</taxon>
        <taxon>Fungi</taxon>
        <taxon>Dikarya</taxon>
        <taxon>Ascomycota</taxon>
        <taxon>Pezizomycotina</taxon>
        <taxon>Sordariomycetes</taxon>
        <taxon>Hypocreomycetidae</taxon>
        <taxon>Glomerellales</taxon>
        <taxon>Glomerellaceae</taxon>
        <taxon>Colletotrichum</taxon>
        <taxon>Colletotrichum gloeosporioides species complex</taxon>
    </lineage>
</organism>
<dbReference type="AlphaFoldDB" id="A0A8H3WFU1"/>
<feature type="region of interest" description="Disordered" evidence="1">
    <location>
        <begin position="1"/>
        <end position="34"/>
    </location>
</feature>
<feature type="compositionally biased region" description="Basic residues" evidence="1">
    <location>
        <begin position="1"/>
        <end position="12"/>
    </location>
</feature>
<evidence type="ECO:0008006" key="4">
    <source>
        <dbReference type="Google" id="ProtNLM"/>
    </source>
</evidence>
<proteinExistence type="predicted"/>
<sequence>MAKRRHHKKPGKKPSTVKQRTRAGKQGQARTLKRAQLQPVSRFLQLPQELRDHVYDLTGSLPRGRTLVASGNITITDRPVTTWRHCTRTNRHYPLTTLRRSLLQICRQIQSEALDYIGRHNQFVIDAPMLSHKPTAWRSSFLLPILRSIRHLRLNVKDLALGYNGPTLIENFSKHAVNLRTLDIASFGPLGTIPRDLALSRILQLVEATPSLETITLDGSEMGTEGLASEFEAELRLRTRLYVEDIDVGSFLRKHYEESQPRETLGYIFLKIWGGRFIKTYNKGDNAGGGRLNWYHRGQDRGSRDPNHSTSSMWNIHIPTIPRTIARNWQLPMGNMHFE</sequence>
<evidence type="ECO:0000256" key="1">
    <source>
        <dbReference type="SAM" id="MobiDB-lite"/>
    </source>
</evidence>
<dbReference type="PANTHER" id="PTHR42085">
    <property type="entry name" value="F-BOX DOMAIN-CONTAINING PROTEIN"/>
    <property type="match status" value="1"/>
</dbReference>
<dbReference type="Gene3D" id="3.80.10.10">
    <property type="entry name" value="Ribonuclease Inhibitor"/>
    <property type="match status" value="1"/>
</dbReference>
<dbReference type="OrthoDB" id="5229512at2759"/>